<sequence length="90" mass="10005">MWEMVSNLIPAANRMLPGRRNRGLNTATAMLIGAGIGIATWEMMRRTNPVGNMMNRKMNNMVDDTMDMNVPGIDNSTMAKMADEVMDAIK</sequence>
<reference evidence="3" key="1">
    <citation type="journal article" date="2019" name="Int. J. Syst. Evol. Microbiol.">
        <title>The Global Catalogue of Microorganisms (GCM) 10K type strain sequencing project: providing services to taxonomists for standard genome sequencing and annotation.</title>
        <authorList>
            <consortium name="The Broad Institute Genomics Platform"/>
            <consortium name="The Broad Institute Genome Sequencing Center for Infectious Disease"/>
            <person name="Wu L."/>
            <person name="Ma J."/>
        </authorList>
    </citation>
    <scope>NUCLEOTIDE SEQUENCE [LARGE SCALE GENOMIC DNA]</scope>
    <source>
        <strain evidence="3">WYCCWR 12678</strain>
    </source>
</reference>
<evidence type="ECO:0000313" key="2">
    <source>
        <dbReference type="EMBL" id="MFC4769245.1"/>
    </source>
</evidence>
<organism evidence="2 3">
    <name type="scientific">Effusibacillus consociatus</name>
    <dbReference type="NCBI Taxonomy" id="1117041"/>
    <lineage>
        <taxon>Bacteria</taxon>
        <taxon>Bacillati</taxon>
        <taxon>Bacillota</taxon>
        <taxon>Bacilli</taxon>
        <taxon>Bacillales</taxon>
        <taxon>Alicyclobacillaceae</taxon>
        <taxon>Effusibacillus</taxon>
    </lineage>
</organism>
<name>A0ABV9Q5B4_9BACL</name>
<keyword evidence="3" id="KW-1185">Reference proteome</keyword>
<comment type="caution">
    <text evidence="2">The sequence shown here is derived from an EMBL/GenBank/DDBJ whole genome shotgun (WGS) entry which is preliminary data.</text>
</comment>
<proteinExistence type="predicted"/>
<keyword evidence="1" id="KW-0472">Membrane</keyword>
<accession>A0ABV9Q5B4</accession>
<evidence type="ECO:0000256" key="1">
    <source>
        <dbReference type="SAM" id="Phobius"/>
    </source>
</evidence>
<dbReference type="RefSeq" id="WP_380027544.1">
    <property type="nucleotide sequence ID" value="NZ_JBHSHC010000120.1"/>
</dbReference>
<dbReference type="EMBL" id="JBHSHC010000120">
    <property type="protein sequence ID" value="MFC4769245.1"/>
    <property type="molecule type" value="Genomic_DNA"/>
</dbReference>
<evidence type="ECO:0000313" key="3">
    <source>
        <dbReference type="Proteomes" id="UP001596002"/>
    </source>
</evidence>
<evidence type="ECO:0008006" key="4">
    <source>
        <dbReference type="Google" id="ProtNLM"/>
    </source>
</evidence>
<dbReference type="Proteomes" id="UP001596002">
    <property type="component" value="Unassembled WGS sequence"/>
</dbReference>
<protein>
    <recommendedName>
        <fullName evidence="4">YtxH domain-containing protein</fullName>
    </recommendedName>
</protein>
<keyword evidence="1" id="KW-0812">Transmembrane</keyword>
<keyword evidence="1" id="KW-1133">Transmembrane helix</keyword>
<gene>
    <name evidence="2" type="ORF">ACFO8Q_18100</name>
</gene>
<feature type="transmembrane region" description="Helical" evidence="1">
    <location>
        <begin position="24"/>
        <end position="44"/>
    </location>
</feature>